<gene>
    <name evidence="2" type="ORF">BKG61_25510</name>
</gene>
<organism evidence="2 3">
    <name type="scientific">Mycobacterium syngnathidarum</name>
    <dbReference type="NCBI Taxonomy" id="1908205"/>
    <lineage>
        <taxon>Bacteria</taxon>
        <taxon>Bacillati</taxon>
        <taxon>Actinomycetota</taxon>
        <taxon>Actinomycetes</taxon>
        <taxon>Mycobacteriales</taxon>
        <taxon>Mycobacteriaceae</taxon>
        <taxon>Mycobacterium</taxon>
    </lineage>
</organism>
<keyword evidence="3" id="KW-1185">Reference proteome</keyword>
<proteinExistence type="predicted"/>
<evidence type="ECO:0008006" key="4">
    <source>
        <dbReference type="Google" id="ProtNLM"/>
    </source>
</evidence>
<name>A0A1S1JVA3_9MYCO</name>
<accession>A0A1S1JVA3</accession>
<dbReference type="Proteomes" id="UP000179636">
    <property type="component" value="Unassembled WGS sequence"/>
</dbReference>
<evidence type="ECO:0000313" key="3">
    <source>
        <dbReference type="Proteomes" id="UP000179636"/>
    </source>
</evidence>
<feature type="region of interest" description="Disordered" evidence="1">
    <location>
        <begin position="142"/>
        <end position="161"/>
    </location>
</feature>
<dbReference type="OrthoDB" id="3733361at2"/>
<dbReference type="AlphaFoldDB" id="A0A1S1JVA3"/>
<evidence type="ECO:0000313" key="2">
    <source>
        <dbReference type="EMBL" id="OHT91090.1"/>
    </source>
</evidence>
<comment type="caution">
    <text evidence="2">The sequence shown here is derived from an EMBL/GenBank/DDBJ whole genome shotgun (WGS) entry which is preliminary data.</text>
</comment>
<evidence type="ECO:0000256" key="1">
    <source>
        <dbReference type="SAM" id="MobiDB-lite"/>
    </source>
</evidence>
<sequence length="161" mass="17468">MDLLAELVKGQGTWCLSIARECDKSRAFHPGLSEAAAIFGAPLIPDASERLDAQIMRETMASPGESPTQHLGEAETIAIMSARQLDGLFLTDDAGARALAQRHQITAVSTWDLLRLAHKVNKVTRPVLTGYLRTLADADRGKPPGITSFDNLTPWLPPEPE</sequence>
<dbReference type="EMBL" id="MLHV01000033">
    <property type="protein sequence ID" value="OHT91090.1"/>
    <property type="molecule type" value="Genomic_DNA"/>
</dbReference>
<protein>
    <recommendedName>
        <fullName evidence="4">PIN domain-containing protein</fullName>
    </recommendedName>
</protein>
<reference evidence="2 3" key="1">
    <citation type="submission" date="2016-10" db="EMBL/GenBank/DDBJ databases">
        <title>Evaluation of Human, Animal and Environmental Mycobacterium chelonae Isolates by Core Genome Phylogenomic Analysis, Targeted Gene Comparison, and Anti-microbial Susceptibility Patterns: A Tale of Mistaken Identities.</title>
        <authorList>
            <person name="Fogelson S.B."/>
            <person name="Camus A.C."/>
            <person name="Lorenz W."/>
            <person name="Vasireddy R."/>
            <person name="Vasireddy S."/>
            <person name="Smith T."/>
            <person name="Brown-Elliott B.A."/>
            <person name="Wallace R.J.Jr."/>
            <person name="Hasan N.A."/>
            <person name="Reischl U."/>
            <person name="Sanchez S."/>
        </authorList>
    </citation>
    <scope>NUCLEOTIDE SEQUENCE [LARGE SCALE GENOMIC DNA]</scope>
    <source>
        <strain evidence="2 3">24999</strain>
    </source>
</reference>